<organism evidence="3 4">
    <name type="scientific">Mucilaginibacter psychrotolerans</name>
    <dbReference type="NCBI Taxonomy" id="1524096"/>
    <lineage>
        <taxon>Bacteria</taxon>
        <taxon>Pseudomonadati</taxon>
        <taxon>Bacteroidota</taxon>
        <taxon>Sphingobacteriia</taxon>
        <taxon>Sphingobacteriales</taxon>
        <taxon>Sphingobacteriaceae</taxon>
        <taxon>Mucilaginibacter</taxon>
    </lineage>
</organism>
<dbReference type="Proteomes" id="UP000297540">
    <property type="component" value="Unassembled WGS sequence"/>
</dbReference>
<dbReference type="AlphaFoldDB" id="A0A4Y8S8E7"/>
<proteinExistence type="predicted"/>
<accession>A0A4Y8S8E7</accession>
<evidence type="ECO:0000313" key="3">
    <source>
        <dbReference type="EMBL" id="TFF35353.1"/>
    </source>
</evidence>
<evidence type="ECO:0000313" key="4">
    <source>
        <dbReference type="Proteomes" id="UP000297540"/>
    </source>
</evidence>
<feature type="chain" id="PRO_5021452457" description="Lipoprotein" evidence="2">
    <location>
        <begin position="24"/>
        <end position="63"/>
    </location>
</feature>
<dbReference type="EMBL" id="SOZE01000022">
    <property type="protein sequence ID" value="TFF35353.1"/>
    <property type="molecule type" value="Genomic_DNA"/>
</dbReference>
<dbReference type="RefSeq" id="WP_133233518.1">
    <property type="nucleotide sequence ID" value="NZ_SOZE01000022.1"/>
</dbReference>
<feature type="region of interest" description="Disordered" evidence="1">
    <location>
        <begin position="28"/>
        <end position="63"/>
    </location>
</feature>
<feature type="compositionally biased region" description="Basic and acidic residues" evidence="1">
    <location>
        <begin position="37"/>
        <end position="54"/>
    </location>
</feature>
<dbReference type="PROSITE" id="PS51257">
    <property type="entry name" value="PROKAR_LIPOPROTEIN"/>
    <property type="match status" value="1"/>
</dbReference>
<sequence length="63" mass="7446">MKKEMIKILALLFLGVGALSGCAIDNDRYHNRHRNDRHRDHDDHNGYHNNDNHYGHNNNYYGN</sequence>
<evidence type="ECO:0008006" key="5">
    <source>
        <dbReference type="Google" id="ProtNLM"/>
    </source>
</evidence>
<keyword evidence="4" id="KW-1185">Reference proteome</keyword>
<comment type="caution">
    <text evidence="3">The sequence shown here is derived from an EMBL/GenBank/DDBJ whole genome shotgun (WGS) entry which is preliminary data.</text>
</comment>
<evidence type="ECO:0000256" key="1">
    <source>
        <dbReference type="SAM" id="MobiDB-lite"/>
    </source>
</evidence>
<evidence type="ECO:0000256" key="2">
    <source>
        <dbReference type="SAM" id="SignalP"/>
    </source>
</evidence>
<keyword evidence="2" id="KW-0732">Signal</keyword>
<gene>
    <name evidence="3" type="ORF">E2R66_19035</name>
</gene>
<feature type="signal peptide" evidence="2">
    <location>
        <begin position="1"/>
        <end position="23"/>
    </location>
</feature>
<reference evidence="3 4" key="1">
    <citation type="journal article" date="2017" name="Int. J. Syst. Evol. Microbiol.">
        <title>Mucilaginibacterpsychrotolerans sp. nov., isolated from peatlands.</title>
        <authorList>
            <person name="Deng Y."/>
            <person name="Shen L."/>
            <person name="Xu B."/>
            <person name="Liu Y."/>
            <person name="Gu Z."/>
            <person name="Liu H."/>
            <person name="Zhou Y."/>
        </authorList>
    </citation>
    <scope>NUCLEOTIDE SEQUENCE [LARGE SCALE GENOMIC DNA]</scope>
    <source>
        <strain evidence="3 4">NH7-4</strain>
    </source>
</reference>
<protein>
    <recommendedName>
        <fullName evidence="5">Lipoprotein</fullName>
    </recommendedName>
</protein>
<name>A0A4Y8S8E7_9SPHI</name>